<dbReference type="EMBL" id="AUYC01000018">
    <property type="protein sequence ID" value="KZN65192.1"/>
    <property type="molecule type" value="Genomic_DNA"/>
</dbReference>
<evidence type="ECO:0000256" key="1">
    <source>
        <dbReference type="SAM" id="MobiDB-lite"/>
    </source>
</evidence>
<dbReference type="PATRIC" id="fig|1365248.3.peg.1383"/>
<dbReference type="Proteomes" id="UP000076486">
    <property type="component" value="Unassembled WGS sequence"/>
</dbReference>
<name>A0A167LTP9_9GAMM</name>
<evidence type="ECO:0000313" key="2">
    <source>
        <dbReference type="EMBL" id="KZN65192.1"/>
    </source>
</evidence>
<accession>A0A167LTP9</accession>
<reference evidence="2 3" key="1">
    <citation type="submission" date="2013-07" db="EMBL/GenBank/DDBJ databases">
        <title>Comparative Genomic and Metabolomic Analysis of Twelve Strains of Pseudoalteromonas luteoviolacea.</title>
        <authorList>
            <person name="Vynne N.G."/>
            <person name="Mansson M."/>
            <person name="Gram L."/>
        </authorList>
    </citation>
    <scope>NUCLEOTIDE SEQUENCE [LARGE SCALE GENOMIC DNA]</scope>
    <source>
        <strain evidence="2 3">CPMOR-1</strain>
    </source>
</reference>
<evidence type="ECO:0000313" key="3">
    <source>
        <dbReference type="Proteomes" id="UP000076486"/>
    </source>
</evidence>
<feature type="compositionally biased region" description="Basic and acidic residues" evidence="1">
    <location>
        <begin position="20"/>
        <end position="34"/>
    </location>
</feature>
<protein>
    <submittedName>
        <fullName evidence="2">Uncharacterized protein</fullName>
    </submittedName>
</protein>
<proteinExistence type="predicted"/>
<organism evidence="2 3">
    <name type="scientific">Pseudoalteromonas luteoviolacea CPMOR-1</name>
    <dbReference type="NCBI Taxonomy" id="1365248"/>
    <lineage>
        <taxon>Bacteria</taxon>
        <taxon>Pseudomonadati</taxon>
        <taxon>Pseudomonadota</taxon>
        <taxon>Gammaproteobacteria</taxon>
        <taxon>Alteromonadales</taxon>
        <taxon>Pseudoalteromonadaceae</taxon>
        <taxon>Pseudoalteromonas</taxon>
    </lineage>
</organism>
<feature type="compositionally biased region" description="Acidic residues" evidence="1">
    <location>
        <begin position="1"/>
        <end position="13"/>
    </location>
</feature>
<comment type="caution">
    <text evidence="2">The sequence shown here is derived from an EMBL/GenBank/DDBJ whole genome shotgun (WGS) entry which is preliminary data.</text>
</comment>
<feature type="region of interest" description="Disordered" evidence="1">
    <location>
        <begin position="1"/>
        <end position="34"/>
    </location>
</feature>
<gene>
    <name evidence="2" type="ORF">N473_01070</name>
</gene>
<sequence length="94" mass="11090">MEFEDEFNVEEEPQTLVETAKAEEPNPQPRDLESLPKEVQAATLARLKYVKWLKQRLIGGWTQKNLAPLLDEMPEFQGQEKPNLNIHRRMVRYL</sequence>
<dbReference type="RefSeq" id="WP_063367225.1">
    <property type="nucleotide sequence ID" value="NZ_AUYC01000018.1"/>
</dbReference>
<dbReference type="AlphaFoldDB" id="A0A167LTP9"/>